<evidence type="ECO:0000256" key="5">
    <source>
        <dbReference type="ARBA" id="ARBA00022553"/>
    </source>
</evidence>
<dbReference type="InterPro" id="IPR003661">
    <property type="entry name" value="HisK_dim/P_dom"/>
</dbReference>
<protein>
    <recommendedName>
        <fullName evidence="3">histidine kinase</fullName>
        <ecNumber evidence="3">2.7.13.3</ecNumber>
    </recommendedName>
</protein>
<evidence type="ECO:0000313" key="12">
    <source>
        <dbReference type="Proteomes" id="UP001596137"/>
    </source>
</evidence>
<dbReference type="Gene3D" id="1.10.287.130">
    <property type="match status" value="1"/>
</dbReference>
<organism evidence="11 12">
    <name type="scientific">Sphaerisporangium aureirubrum</name>
    <dbReference type="NCBI Taxonomy" id="1544736"/>
    <lineage>
        <taxon>Bacteria</taxon>
        <taxon>Bacillati</taxon>
        <taxon>Actinomycetota</taxon>
        <taxon>Actinomycetes</taxon>
        <taxon>Streptosporangiales</taxon>
        <taxon>Streptosporangiaceae</taxon>
        <taxon>Sphaerisporangium</taxon>
    </lineage>
</organism>
<comment type="subcellular location">
    <subcellularLocation>
        <location evidence="2">Cell membrane</location>
        <topology evidence="2">Multi-pass membrane protein</topology>
    </subcellularLocation>
</comment>
<evidence type="ECO:0000256" key="6">
    <source>
        <dbReference type="ARBA" id="ARBA00022679"/>
    </source>
</evidence>
<sequence>MDHSTDLRDCLYELDRVHGLLTRTRREMDRARDQQRQFAANAGHELRTPLAGLRVELEEARMNPGLTRLPELLDRALRDVDRIQDIVTDLLLLVRLEAGATTERRHVDLAGLVGDVVGRRGDEKPVTLRLTAAVTADIVPHLIERALDSLLDNAQRHAAGSVEVWLRRDGGNAEVAVTDDGAGIPVRDWKSIFDVFARLDTARDRGDGAGLGLALSRSIALAHGGDLVLDPSHAGGARFVLRLPAA</sequence>
<dbReference type="EC" id="2.7.13.3" evidence="3"/>
<keyword evidence="5" id="KW-0597">Phosphoprotein</keyword>
<gene>
    <name evidence="11" type="ORF">ACFP1K_15230</name>
</gene>
<keyword evidence="7 11" id="KW-0418">Kinase</keyword>
<dbReference type="InterPro" id="IPR036097">
    <property type="entry name" value="HisK_dim/P_sf"/>
</dbReference>
<comment type="caution">
    <text evidence="11">The sequence shown here is derived from an EMBL/GenBank/DDBJ whole genome shotgun (WGS) entry which is preliminary data.</text>
</comment>
<dbReference type="PANTHER" id="PTHR44936">
    <property type="entry name" value="SENSOR PROTEIN CREC"/>
    <property type="match status" value="1"/>
</dbReference>
<dbReference type="EMBL" id="JBHSRF010000018">
    <property type="protein sequence ID" value="MFC6082518.1"/>
    <property type="molecule type" value="Genomic_DNA"/>
</dbReference>
<evidence type="ECO:0000256" key="8">
    <source>
        <dbReference type="ARBA" id="ARBA00023012"/>
    </source>
</evidence>
<dbReference type="SMART" id="SM00387">
    <property type="entry name" value="HATPase_c"/>
    <property type="match status" value="1"/>
</dbReference>
<dbReference type="SUPFAM" id="SSF47384">
    <property type="entry name" value="Homodimeric domain of signal transducing histidine kinase"/>
    <property type="match status" value="1"/>
</dbReference>
<accession>A0ABW1NHY8</accession>
<dbReference type="InterPro" id="IPR050980">
    <property type="entry name" value="2C_sensor_his_kinase"/>
</dbReference>
<evidence type="ECO:0000256" key="1">
    <source>
        <dbReference type="ARBA" id="ARBA00000085"/>
    </source>
</evidence>
<name>A0ABW1NHY8_9ACTN</name>
<dbReference type="Pfam" id="PF00512">
    <property type="entry name" value="HisKA"/>
    <property type="match status" value="1"/>
</dbReference>
<dbReference type="Pfam" id="PF02518">
    <property type="entry name" value="HATPase_c"/>
    <property type="match status" value="1"/>
</dbReference>
<evidence type="ECO:0000313" key="11">
    <source>
        <dbReference type="EMBL" id="MFC6082518.1"/>
    </source>
</evidence>
<dbReference type="PANTHER" id="PTHR44936:SF9">
    <property type="entry name" value="SENSOR PROTEIN CREC"/>
    <property type="match status" value="1"/>
</dbReference>
<dbReference type="CDD" id="cd00082">
    <property type="entry name" value="HisKA"/>
    <property type="match status" value="1"/>
</dbReference>
<keyword evidence="9" id="KW-0843">Virulence</keyword>
<dbReference type="SMART" id="SM00388">
    <property type="entry name" value="HisKA"/>
    <property type="match status" value="1"/>
</dbReference>
<proteinExistence type="predicted"/>
<reference evidence="12" key="1">
    <citation type="journal article" date="2019" name="Int. J. Syst. Evol. Microbiol.">
        <title>The Global Catalogue of Microorganisms (GCM) 10K type strain sequencing project: providing services to taxonomists for standard genome sequencing and annotation.</title>
        <authorList>
            <consortium name="The Broad Institute Genomics Platform"/>
            <consortium name="The Broad Institute Genome Sequencing Center for Infectious Disease"/>
            <person name="Wu L."/>
            <person name="Ma J."/>
        </authorList>
    </citation>
    <scope>NUCLEOTIDE SEQUENCE [LARGE SCALE GENOMIC DNA]</scope>
    <source>
        <strain evidence="12">JCM 30346</strain>
    </source>
</reference>
<dbReference type="GO" id="GO:0016301">
    <property type="term" value="F:kinase activity"/>
    <property type="evidence" value="ECO:0007669"/>
    <property type="project" value="UniProtKB-KW"/>
</dbReference>
<dbReference type="SUPFAM" id="SSF55874">
    <property type="entry name" value="ATPase domain of HSP90 chaperone/DNA topoisomerase II/histidine kinase"/>
    <property type="match status" value="1"/>
</dbReference>
<feature type="domain" description="Histidine kinase" evidence="10">
    <location>
        <begin position="41"/>
        <end position="246"/>
    </location>
</feature>
<evidence type="ECO:0000256" key="9">
    <source>
        <dbReference type="ARBA" id="ARBA00023026"/>
    </source>
</evidence>
<keyword evidence="12" id="KW-1185">Reference proteome</keyword>
<dbReference type="InterPro" id="IPR036890">
    <property type="entry name" value="HATPase_C_sf"/>
</dbReference>
<keyword evidence="6" id="KW-0808">Transferase</keyword>
<evidence type="ECO:0000259" key="10">
    <source>
        <dbReference type="PROSITE" id="PS50109"/>
    </source>
</evidence>
<dbReference type="Gene3D" id="3.30.565.10">
    <property type="entry name" value="Histidine kinase-like ATPase, C-terminal domain"/>
    <property type="match status" value="1"/>
</dbReference>
<dbReference type="RefSeq" id="WP_380752706.1">
    <property type="nucleotide sequence ID" value="NZ_JBHSRF010000018.1"/>
</dbReference>
<keyword evidence="4" id="KW-1003">Cell membrane</keyword>
<dbReference type="PROSITE" id="PS50109">
    <property type="entry name" value="HIS_KIN"/>
    <property type="match status" value="1"/>
</dbReference>
<dbReference type="Proteomes" id="UP001596137">
    <property type="component" value="Unassembled WGS sequence"/>
</dbReference>
<evidence type="ECO:0000256" key="7">
    <source>
        <dbReference type="ARBA" id="ARBA00022777"/>
    </source>
</evidence>
<keyword evidence="4" id="KW-0472">Membrane</keyword>
<evidence type="ECO:0000256" key="3">
    <source>
        <dbReference type="ARBA" id="ARBA00012438"/>
    </source>
</evidence>
<evidence type="ECO:0000256" key="2">
    <source>
        <dbReference type="ARBA" id="ARBA00004651"/>
    </source>
</evidence>
<dbReference type="InterPro" id="IPR004358">
    <property type="entry name" value="Sig_transdc_His_kin-like_C"/>
</dbReference>
<dbReference type="InterPro" id="IPR005467">
    <property type="entry name" value="His_kinase_dom"/>
</dbReference>
<dbReference type="PRINTS" id="PR00344">
    <property type="entry name" value="BCTRLSENSOR"/>
</dbReference>
<dbReference type="InterPro" id="IPR003594">
    <property type="entry name" value="HATPase_dom"/>
</dbReference>
<comment type="catalytic activity">
    <reaction evidence="1">
        <text>ATP + protein L-histidine = ADP + protein N-phospho-L-histidine.</text>
        <dbReference type="EC" id="2.7.13.3"/>
    </reaction>
</comment>
<evidence type="ECO:0000256" key="4">
    <source>
        <dbReference type="ARBA" id="ARBA00022475"/>
    </source>
</evidence>
<keyword evidence="8" id="KW-0902">Two-component regulatory system</keyword>